<keyword evidence="1" id="KW-0812">Transmembrane</keyword>
<name>A0A9N8E8M8_9STRA</name>
<sequence>MKISGFLLSAAMAAPAVLSFSTNTLAARKLSPSPLSASFAGDDFGVNPFKKLLMEKEETTERWDRLESLAAAIQEANPNKGGMISLQALKAEDPEIVEELKATGVQFTTPKTMQDVIVGYLTHGAGWFITSVFAFTCLFRLFLCGTPLGFADLIAIPTARLMWEVQEWAVHSRWFHGEGDGRAMDFFKSHDRHHDLPYYHLSVESLRISAVWFHVVLGISFGAVALGAPAAIVTTCFATYQASALVYSFLHAVCHSHVPVTGYLKECKENHIKHHVSPTHHLNMGPNRIDQLMGTDSYEARNRMQGVIE</sequence>
<protein>
    <recommendedName>
        <fullName evidence="5">Fatty acid hydroxylase domain-containing protein</fullName>
    </recommendedName>
</protein>
<feature type="signal peptide" evidence="2">
    <location>
        <begin position="1"/>
        <end position="19"/>
    </location>
</feature>
<keyword evidence="1" id="KW-0472">Membrane</keyword>
<feature type="chain" id="PRO_5040480348" description="Fatty acid hydroxylase domain-containing protein" evidence="2">
    <location>
        <begin position="20"/>
        <end position="309"/>
    </location>
</feature>
<feature type="transmembrane region" description="Helical" evidence="1">
    <location>
        <begin position="211"/>
        <end position="240"/>
    </location>
</feature>
<dbReference type="EMBL" id="CAICTM010000804">
    <property type="protein sequence ID" value="CAB9516756.1"/>
    <property type="molecule type" value="Genomic_DNA"/>
</dbReference>
<dbReference type="Proteomes" id="UP001153069">
    <property type="component" value="Unassembled WGS sequence"/>
</dbReference>
<proteinExistence type="predicted"/>
<keyword evidence="2" id="KW-0732">Signal</keyword>
<evidence type="ECO:0000256" key="1">
    <source>
        <dbReference type="SAM" id="Phobius"/>
    </source>
</evidence>
<reference evidence="3" key="1">
    <citation type="submission" date="2020-06" db="EMBL/GenBank/DDBJ databases">
        <authorList>
            <consortium name="Plant Systems Biology data submission"/>
        </authorList>
    </citation>
    <scope>NUCLEOTIDE SEQUENCE</scope>
    <source>
        <strain evidence="3">D6</strain>
    </source>
</reference>
<comment type="caution">
    <text evidence="3">The sequence shown here is derived from an EMBL/GenBank/DDBJ whole genome shotgun (WGS) entry which is preliminary data.</text>
</comment>
<evidence type="ECO:0000256" key="2">
    <source>
        <dbReference type="SAM" id="SignalP"/>
    </source>
</evidence>
<evidence type="ECO:0008006" key="5">
    <source>
        <dbReference type="Google" id="ProtNLM"/>
    </source>
</evidence>
<accession>A0A9N8E8M8</accession>
<evidence type="ECO:0000313" key="4">
    <source>
        <dbReference type="Proteomes" id="UP001153069"/>
    </source>
</evidence>
<keyword evidence="1" id="KW-1133">Transmembrane helix</keyword>
<keyword evidence="4" id="KW-1185">Reference proteome</keyword>
<evidence type="ECO:0000313" key="3">
    <source>
        <dbReference type="EMBL" id="CAB9516756.1"/>
    </source>
</evidence>
<organism evidence="3 4">
    <name type="scientific">Seminavis robusta</name>
    <dbReference type="NCBI Taxonomy" id="568900"/>
    <lineage>
        <taxon>Eukaryota</taxon>
        <taxon>Sar</taxon>
        <taxon>Stramenopiles</taxon>
        <taxon>Ochrophyta</taxon>
        <taxon>Bacillariophyta</taxon>
        <taxon>Bacillariophyceae</taxon>
        <taxon>Bacillariophycidae</taxon>
        <taxon>Naviculales</taxon>
        <taxon>Naviculaceae</taxon>
        <taxon>Seminavis</taxon>
    </lineage>
</organism>
<dbReference type="AlphaFoldDB" id="A0A9N8E8M8"/>
<gene>
    <name evidence="3" type="ORF">SEMRO_805_G204960.1</name>
</gene>